<feature type="domain" description="DUF2314" evidence="1">
    <location>
        <begin position="30"/>
        <end position="159"/>
    </location>
</feature>
<dbReference type="Proteomes" id="UP000245698">
    <property type="component" value="Unassembled WGS sequence"/>
</dbReference>
<reference evidence="3" key="1">
    <citation type="submission" date="2016-12" db="EMBL/GenBank/DDBJ databases">
        <authorList>
            <person name="Brunel B."/>
        </authorList>
    </citation>
    <scope>NUCLEOTIDE SEQUENCE [LARGE SCALE GENOMIC DNA]</scope>
</reference>
<dbReference type="RefSeq" id="WP_123146644.1">
    <property type="nucleotide sequence ID" value="NZ_FUIG01000013.1"/>
</dbReference>
<evidence type="ECO:0000313" key="2">
    <source>
        <dbReference type="EMBL" id="SJM29044.1"/>
    </source>
</evidence>
<dbReference type="AlphaFoldDB" id="A0A2P9AD39"/>
<sequence length="167" mass="19152">MSEKSQSNDKFDEPWDEPLFVAISKTDPATLAAYERALASVPKFIEHIERNADALCSAKLRFRDPDESERLGEDSFLFLWLTAVHYHAEERLFSGTFFEVPPALQKWHQAAQRLAFEGDDIFDWMVLAKGHLHGGFTLRVTRNKLAEKDRGSYDRYVGVSVYEPLPS</sequence>
<protein>
    <recommendedName>
        <fullName evidence="1">DUF2314 domain-containing protein</fullName>
    </recommendedName>
</protein>
<evidence type="ECO:0000313" key="3">
    <source>
        <dbReference type="Proteomes" id="UP000245698"/>
    </source>
</evidence>
<accession>A0A2P9AD39</accession>
<gene>
    <name evidence="2" type="ORF">BQ8482_110974</name>
</gene>
<keyword evidence="3" id="KW-1185">Reference proteome</keyword>
<proteinExistence type="predicted"/>
<dbReference type="Pfam" id="PF10077">
    <property type="entry name" value="DUF2314"/>
    <property type="match status" value="1"/>
</dbReference>
<organism evidence="2 3">
    <name type="scientific">Mesorhizobium delmotii</name>
    <dbReference type="NCBI Taxonomy" id="1631247"/>
    <lineage>
        <taxon>Bacteria</taxon>
        <taxon>Pseudomonadati</taxon>
        <taxon>Pseudomonadota</taxon>
        <taxon>Alphaproteobacteria</taxon>
        <taxon>Hyphomicrobiales</taxon>
        <taxon>Phyllobacteriaceae</taxon>
        <taxon>Mesorhizobium</taxon>
    </lineage>
</organism>
<dbReference type="InterPro" id="IPR018756">
    <property type="entry name" value="DUF2314"/>
</dbReference>
<name>A0A2P9AD39_9HYPH</name>
<dbReference type="EMBL" id="FUIG01000013">
    <property type="protein sequence ID" value="SJM29044.1"/>
    <property type="molecule type" value="Genomic_DNA"/>
</dbReference>
<evidence type="ECO:0000259" key="1">
    <source>
        <dbReference type="Pfam" id="PF10077"/>
    </source>
</evidence>